<feature type="transmembrane region" description="Helical" evidence="5">
    <location>
        <begin position="451"/>
        <end position="473"/>
    </location>
</feature>
<dbReference type="eggNOG" id="COG0486">
    <property type="taxonomic scope" value="Bacteria"/>
</dbReference>
<dbReference type="HOGENOM" id="CLU_040163_0_0_0"/>
<organism evidence="7 8">
    <name type="scientific">Pirellula staleyi (strain ATCC 27377 / DSM 6068 / ICPB 4128)</name>
    <name type="common">Pirella staleyi</name>
    <dbReference type="NCBI Taxonomy" id="530564"/>
    <lineage>
        <taxon>Bacteria</taxon>
        <taxon>Pseudomonadati</taxon>
        <taxon>Planctomycetota</taxon>
        <taxon>Planctomycetia</taxon>
        <taxon>Pirellulales</taxon>
        <taxon>Pirellulaceae</taxon>
        <taxon>Pirellula</taxon>
    </lineage>
</organism>
<accession>D2QWW8</accession>
<proteinExistence type="predicted"/>
<dbReference type="InterPro" id="IPR021147">
    <property type="entry name" value="DUF697"/>
</dbReference>
<evidence type="ECO:0000256" key="3">
    <source>
        <dbReference type="ARBA" id="ARBA00022989"/>
    </source>
</evidence>
<evidence type="ECO:0000256" key="4">
    <source>
        <dbReference type="ARBA" id="ARBA00023136"/>
    </source>
</evidence>
<evidence type="ECO:0000259" key="6">
    <source>
        <dbReference type="Pfam" id="PF01926"/>
    </source>
</evidence>
<keyword evidence="3 5" id="KW-1133">Transmembrane helix</keyword>
<feature type="transmembrane region" description="Helical" evidence="5">
    <location>
        <begin position="7"/>
        <end position="25"/>
    </location>
</feature>
<evidence type="ECO:0000256" key="1">
    <source>
        <dbReference type="ARBA" id="ARBA00004141"/>
    </source>
</evidence>
<comment type="subcellular location">
    <subcellularLocation>
        <location evidence="1">Membrane</location>
        <topology evidence="1">Multi-pass membrane protein</topology>
    </subcellularLocation>
</comment>
<sequence precursor="true">MSLRPFQGILLLVTLAAVGALLVWLPPTVMDHYERAQSLSPPWNYLYLGAMGLGAALLLGTLGTVIWKLVRNTTQKKSARAAAEKNPSQLSVSEKESQVAGNLAAVSELAADASVDPAVKEQLDKLVQNVEQKQAAEVLEIVAFGSISSGKSSLLNALAGRDIFSTDPRGGTTLVRQEVPWPGDDRVLLVDTPGLAEVDGDERLIVTAASARNADLVLLVVDGPLRNHEHALLVRLKAMEKRVIVCLNKQDWYAPADRAKLAGQLAEQLQGITTAADVVTVTSQNVVRTRTRLLAGGGEKEETYEQPADIDELARRLEKVVARDGKELLLANLLLRSRGLVEEARERVRLALDKRAWQIVDQHMWGAGAAAAVAPMALDLVVGSAISLKMVVEIARVYRQPIDMSAASRLLAELGKNLIAILGVNAAAPAVTSAVASMLKSIPLAGTLAGGVLQGVVQALVTRWIGAVFIVYFRNEMQFPAGGLANVARREWDRLTTPAELWSLLTKARDYFSGTKRPQDDADS</sequence>
<dbReference type="OrthoDB" id="234347at2"/>
<dbReference type="AlphaFoldDB" id="D2QWW8"/>
<dbReference type="GO" id="GO:0002098">
    <property type="term" value="P:tRNA wobble uridine modification"/>
    <property type="evidence" value="ECO:0007669"/>
    <property type="project" value="TreeGrafter"/>
</dbReference>
<protein>
    <submittedName>
        <fullName evidence="7">GTP-binding protein HSR1-related protein</fullName>
    </submittedName>
</protein>
<dbReference type="CDD" id="cd00880">
    <property type="entry name" value="Era_like"/>
    <property type="match status" value="1"/>
</dbReference>
<dbReference type="Pfam" id="PF01926">
    <property type="entry name" value="MMR_HSR1"/>
    <property type="match status" value="1"/>
</dbReference>
<dbReference type="GO" id="GO:0030488">
    <property type="term" value="P:tRNA methylation"/>
    <property type="evidence" value="ECO:0007669"/>
    <property type="project" value="TreeGrafter"/>
</dbReference>
<reference evidence="7 8" key="1">
    <citation type="journal article" date="2009" name="Stand. Genomic Sci.">
        <title>Complete genome sequence of Pirellula staleyi type strain (ATCC 27377).</title>
        <authorList>
            <person name="Clum A."/>
            <person name="Tindall B.J."/>
            <person name="Sikorski J."/>
            <person name="Ivanova N."/>
            <person name="Mavrommatis K."/>
            <person name="Lucas S."/>
            <person name="Glavina del Rio T."/>
            <person name="Nolan M."/>
            <person name="Chen F."/>
            <person name="Tice H."/>
            <person name="Pitluck S."/>
            <person name="Cheng J.F."/>
            <person name="Chertkov O."/>
            <person name="Brettin T."/>
            <person name="Han C."/>
            <person name="Detter J.C."/>
            <person name="Kuske C."/>
            <person name="Bruce D."/>
            <person name="Goodwin L."/>
            <person name="Ovchinikova G."/>
            <person name="Pati A."/>
            <person name="Mikhailova N."/>
            <person name="Chen A."/>
            <person name="Palaniappan K."/>
            <person name="Land M."/>
            <person name="Hauser L."/>
            <person name="Chang Y.J."/>
            <person name="Jeffries C.D."/>
            <person name="Chain P."/>
            <person name="Rohde M."/>
            <person name="Goker M."/>
            <person name="Bristow J."/>
            <person name="Eisen J.A."/>
            <person name="Markowitz V."/>
            <person name="Hugenholtz P."/>
            <person name="Kyrpides N.C."/>
            <person name="Klenk H.P."/>
            <person name="Lapidus A."/>
        </authorList>
    </citation>
    <scope>NUCLEOTIDE SEQUENCE [LARGE SCALE GENOMIC DNA]</scope>
    <source>
        <strain evidence="8">ATCC 27377 / DSM 6068 / ICPB 4128</strain>
    </source>
</reference>
<keyword evidence="4 5" id="KW-0472">Membrane</keyword>
<evidence type="ECO:0000313" key="8">
    <source>
        <dbReference type="Proteomes" id="UP000001887"/>
    </source>
</evidence>
<gene>
    <name evidence="7" type="ordered locus">Psta_1396</name>
</gene>
<dbReference type="GO" id="GO:0016020">
    <property type="term" value="C:membrane"/>
    <property type="evidence" value="ECO:0007669"/>
    <property type="project" value="UniProtKB-SubCell"/>
</dbReference>
<dbReference type="Pfam" id="PF05128">
    <property type="entry name" value="DUF697"/>
    <property type="match status" value="1"/>
</dbReference>
<dbReference type="KEGG" id="psl:Psta_1396"/>
<feature type="transmembrane region" description="Helical" evidence="5">
    <location>
        <begin position="45"/>
        <end position="70"/>
    </location>
</feature>
<dbReference type="EMBL" id="CP001848">
    <property type="protein sequence ID" value="ADB16072.1"/>
    <property type="molecule type" value="Genomic_DNA"/>
</dbReference>
<dbReference type="InterPro" id="IPR027417">
    <property type="entry name" value="P-loop_NTPase"/>
</dbReference>
<evidence type="ECO:0000256" key="5">
    <source>
        <dbReference type="SAM" id="Phobius"/>
    </source>
</evidence>
<evidence type="ECO:0000256" key="2">
    <source>
        <dbReference type="ARBA" id="ARBA00022692"/>
    </source>
</evidence>
<keyword evidence="8" id="KW-1185">Reference proteome</keyword>
<keyword evidence="2 5" id="KW-0812">Transmembrane</keyword>
<dbReference type="STRING" id="530564.Psta_1396"/>
<feature type="transmembrane region" description="Helical" evidence="5">
    <location>
        <begin position="418"/>
        <end position="439"/>
    </location>
</feature>
<dbReference type="Gene3D" id="3.40.50.300">
    <property type="entry name" value="P-loop containing nucleotide triphosphate hydrolases"/>
    <property type="match status" value="1"/>
</dbReference>
<dbReference type="eggNOG" id="COG3597">
    <property type="taxonomic scope" value="Bacteria"/>
</dbReference>
<name>D2QWW8_PIRSD</name>
<feature type="domain" description="G" evidence="6">
    <location>
        <begin position="141"/>
        <end position="249"/>
    </location>
</feature>
<dbReference type="InterPro" id="IPR006073">
    <property type="entry name" value="GTP-bd"/>
</dbReference>
<dbReference type="PANTHER" id="PTHR42714:SF2">
    <property type="entry name" value="TRNA MODIFICATION GTPASE GTPBP3, MITOCHONDRIAL"/>
    <property type="match status" value="1"/>
</dbReference>
<dbReference type="GO" id="GO:0005737">
    <property type="term" value="C:cytoplasm"/>
    <property type="evidence" value="ECO:0007669"/>
    <property type="project" value="TreeGrafter"/>
</dbReference>
<evidence type="ECO:0000313" key="7">
    <source>
        <dbReference type="EMBL" id="ADB16072.1"/>
    </source>
</evidence>
<dbReference type="Proteomes" id="UP000001887">
    <property type="component" value="Chromosome"/>
</dbReference>
<dbReference type="SUPFAM" id="SSF52540">
    <property type="entry name" value="P-loop containing nucleoside triphosphate hydrolases"/>
    <property type="match status" value="1"/>
</dbReference>
<dbReference type="GO" id="GO:0005525">
    <property type="term" value="F:GTP binding"/>
    <property type="evidence" value="ECO:0007669"/>
    <property type="project" value="InterPro"/>
</dbReference>
<dbReference type="PANTHER" id="PTHR42714">
    <property type="entry name" value="TRNA MODIFICATION GTPASE GTPBP3"/>
    <property type="match status" value="1"/>
</dbReference>